<evidence type="ECO:0000256" key="1">
    <source>
        <dbReference type="SAM" id="Phobius"/>
    </source>
</evidence>
<feature type="transmembrane region" description="Helical" evidence="1">
    <location>
        <begin position="47"/>
        <end position="67"/>
    </location>
</feature>
<dbReference type="PaxDb" id="3218-PP1S207_72V6.1"/>
<evidence type="ECO:0000313" key="3">
    <source>
        <dbReference type="EnsemblPlants" id="Pp3c7_4870V3.1"/>
    </source>
</evidence>
<feature type="transmembrane region" description="Helical" evidence="1">
    <location>
        <begin position="154"/>
        <end position="175"/>
    </location>
</feature>
<dbReference type="PANTHER" id="PTHR33287">
    <property type="entry name" value="OS03G0453550 PROTEIN"/>
    <property type="match status" value="1"/>
</dbReference>
<dbReference type="Gramene" id="Pp3c7_4870V3.1">
    <property type="protein sequence ID" value="Pp3c7_4870V3.1"/>
    <property type="gene ID" value="Pp3c7_4870"/>
</dbReference>
<keyword evidence="1" id="KW-1133">Transmembrane helix</keyword>
<dbReference type="AlphaFoldDB" id="A0A2K1KAF5"/>
<accession>A0A2K1KAF5</accession>
<dbReference type="EMBL" id="ABEU02000007">
    <property type="protein sequence ID" value="PNR50749.1"/>
    <property type="molecule type" value="Genomic_DNA"/>
</dbReference>
<dbReference type="EnsemblPlants" id="Pp3c7_4870V3.2">
    <property type="protein sequence ID" value="Pp3c7_4870V3.2"/>
    <property type="gene ID" value="Pp3c7_4870"/>
</dbReference>
<name>A0A2K1KAF5_PHYPA</name>
<evidence type="ECO:0000313" key="4">
    <source>
        <dbReference type="Proteomes" id="UP000006727"/>
    </source>
</evidence>
<reference evidence="3" key="3">
    <citation type="submission" date="2020-12" db="UniProtKB">
        <authorList>
            <consortium name="EnsemblPlants"/>
        </authorList>
    </citation>
    <scope>IDENTIFICATION</scope>
</reference>
<dbReference type="Gramene" id="Pp3c7_4870V3.2">
    <property type="protein sequence ID" value="Pp3c7_4870V3.2"/>
    <property type="gene ID" value="Pp3c7_4870"/>
</dbReference>
<sequence>MLELYSGDHQQLKLAYEDWGRSHSLLGRRVEHGTALASFVRKEICHLLGVFVVVEGVLLVTVAQTNLLTCESWWVFFYLSFLASVVLLIPLTQRITVYWSLRSRISNLLSGLEVLARRIHDMKTLGPLKSTFDLKTKDVVMCEILKKPGVSATLIITAVVALVILSVVFLLLLGIRFRCEGSMIMPQRLQTFLNFSPDSLSSP</sequence>
<dbReference type="KEGG" id="ppp:112284593"/>
<gene>
    <name evidence="3" type="primary">LOC112284593</name>
    <name evidence="2" type="ORF">PHYPA_009935</name>
</gene>
<dbReference type="GeneID" id="112284593"/>
<proteinExistence type="predicted"/>
<feature type="transmembrane region" description="Helical" evidence="1">
    <location>
        <begin position="73"/>
        <end position="92"/>
    </location>
</feature>
<dbReference type="EnsemblPlants" id="Pp3c7_4870V3.1">
    <property type="protein sequence ID" value="Pp3c7_4870V3.1"/>
    <property type="gene ID" value="Pp3c7_4870"/>
</dbReference>
<protein>
    <submittedName>
        <fullName evidence="2 3">Uncharacterized protein</fullName>
    </submittedName>
</protein>
<reference evidence="2 4" key="1">
    <citation type="journal article" date="2008" name="Science">
        <title>The Physcomitrella genome reveals evolutionary insights into the conquest of land by plants.</title>
        <authorList>
            <person name="Rensing S."/>
            <person name="Lang D."/>
            <person name="Zimmer A."/>
            <person name="Terry A."/>
            <person name="Salamov A."/>
            <person name="Shapiro H."/>
            <person name="Nishiyama T."/>
            <person name="Perroud P.-F."/>
            <person name="Lindquist E."/>
            <person name="Kamisugi Y."/>
            <person name="Tanahashi T."/>
            <person name="Sakakibara K."/>
            <person name="Fujita T."/>
            <person name="Oishi K."/>
            <person name="Shin-I T."/>
            <person name="Kuroki Y."/>
            <person name="Toyoda A."/>
            <person name="Suzuki Y."/>
            <person name="Hashimoto A."/>
            <person name="Yamaguchi K."/>
            <person name="Sugano A."/>
            <person name="Kohara Y."/>
            <person name="Fujiyama A."/>
            <person name="Anterola A."/>
            <person name="Aoki S."/>
            <person name="Ashton N."/>
            <person name="Barbazuk W.B."/>
            <person name="Barker E."/>
            <person name="Bennetzen J."/>
            <person name="Bezanilla M."/>
            <person name="Blankenship R."/>
            <person name="Cho S.H."/>
            <person name="Dutcher S."/>
            <person name="Estelle M."/>
            <person name="Fawcett J.A."/>
            <person name="Gundlach H."/>
            <person name="Hanada K."/>
            <person name="Heyl A."/>
            <person name="Hicks K.A."/>
            <person name="Hugh J."/>
            <person name="Lohr M."/>
            <person name="Mayer K."/>
            <person name="Melkozernov A."/>
            <person name="Murata T."/>
            <person name="Nelson D."/>
            <person name="Pils B."/>
            <person name="Prigge M."/>
            <person name="Reiss B."/>
            <person name="Renner T."/>
            <person name="Rombauts S."/>
            <person name="Rushton P."/>
            <person name="Sanderfoot A."/>
            <person name="Schween G."/>
            <person name="Shiu S.-H."/>
            <person name="Stueber K."/>
            <person name="Theodoulou F.L."/>
            <person name="Tu H."/>
            <person name="Van de Peer Y."/>
            <person name="Verrier P.J."/>
            <person name="Waters E."/>
            <person name="Wood A."/>
            <person name="Yang L."/>
            <person name="Cove D."/>
            <person name="Cuming A."/>
            <person name="Hasebe M."/>
            <person name="Lucas S."/>
            <person name="Mishler D.B."/>
            <person name="Reski R."/>
            <person name="Grigoriev I."/>
            <person name="Quatrano R.S."/>
            <person name="Boore J.L."/>
        </authorList>
    </citation>
    <scope>NUCLEOTIDE SEQUENCE [LARGE SCALE GENOMIC DNA]</scope>
    <source>
        <strain evidence="3 4">cv. Gransden 2004</strain>
    </source>
</reference>
<evidence type="ECO:0000313" key="2">
    <source>
        <dbReference type="EMBL" id="PNR50749.1"/>
    </source>
</evidence>
<dbReference type="Proteomes" id="UP000006727">
    <property type="component" value="Chromosome 7"/>
</dbReference>
<keyword evidence="1" id="KW-0472">Membrane</keyword>
<dbReference type="PANTHER" id="PTHR33287:SF11">
    <property type="entry name" value="OS03G0778400 PROTEIN"/>
    <property type="match status" value="1"/>
</dbReference>
<keyword evidence="1" id="KW-0812">Transmembrane</keyword>
<dbReference type="RefSeq" id="XP_024380278.1">
    <property type="nucleotide sequence ID" value="XM_024524510.2"/>
</dbReference>
<organism evidence="2">
    <name type="scientific">Physcomitrium patens</name>
    <name type="common">Spreading-leaved earth moss</name>
    <name type="synonym">Physcomitrella patens</name>
    <dbReference type="NCBI Taxonomy" id="3218"/>
    <lineage>
        <taxon>Eukaryota</taxon>
        <taxon>Viridiplantae</taxon>
        <taxon>Streptophyta</taxon>
        <taxon>Embryophyta</taxon>
        <taxon>Bryophyta</taxon>
        <taxon>Bryophytina</taxon>
        <taxon>Bryopsida</taxon>
        <taxon>Funariidae</taxon>
        <taxon>Funariales</taxon>
        <taxon>Funariaceae</taxon>
        <taxon>Physcomitrium</taxon>
    </lineage>
</organism>
<keyword evidence="4" id="KW-1185">Reference proteome</keyword>
<reference evidence="2 4" key="2">
    <citation type="journal article" date="2018" name="Plant J.">
        <title>The Physcomitrella patens chromosome-scale assembly reveals moss genome structure and evolution.</title>
        <authorList>
            <person name="Lang D."/>
            <person name="Ullrich K.K."/>
            <person name="Murat F."/>
            <person name="Fuchs J."/>
            <person name="Jenkins J."/>
            <person name="Haas F.B."/>
            <person name="Piednoel M."/>
            <person name="Gundlach H."/>
            <person name="Van Bel M."/>
            <person name="Meyberg R."/>
            <person name="Vives C."/>
            <person name="Morata J."/>
            <person name="Symeonidi A."/>
            <person name="Hiss M."/>
            <person name="Muchero W."/>
            <person name="Kamisugi Y."/>
            <person name="Saleh O."/>
            <person name="Blanc G."/>
            <person name="Decker E.L."/>
            <person name="van Gessel N."/>
            <person name="Grimwood J."/>
            <person name="Hayes R.D."/>
            <person name="Graham S.W."/>
            <person name="Gunter L.E."/>
            <person name="McDaniel S.F."/>
            <person name="Hoernstein S.N.W."/>
            <person name="Larsson A."/>
            <person name="Li F.W."/>
            <person name="Perroud P.F."/>
            <person name="Phillips J."/>
            <person name="Ranjan P."/>
            <person name="Rokshar D.S."/>
            <person name="Rothfels C.J."/>
            <person name="Schneider L."/>
            <person name="Shu S."/>
            <person name="Stevenson D.W."/>
            <person name="Thummler F."/>
            <person name="Tillich M."/>
            <person name="Villarreal Aguilar J.C."/>
            <person name="Widiez T."/>
            <person name="Wong G.K."/>
            <person name="Wymore A."/>
            <person name="Zhang Y."/>
            <person name="Zimmer A.D."/>
            <person name="Quatrano R.S."/>
            <person name="Mayer K.F.X."/>
            <person name="Goodstein D."/>
            <person name="Casacuberta J.M."/>
            <person name="Vandepoele K."/>
            <person name="Reski R."/>
            <person name="Cuming A.C."/>
            <person name="Tuskan G.A."/>
            <person name="Maumus F."/>
            <person name="Salse J."/>
            <person name="Schmutz J."/>
            <person name="Rensing S.A."/>
        </authorList>
    </citation>
    <scope>NUCLEOTIDE SEQUENCE [LARGE SCALE GENOMIC DNA]</scope>
    <source>
        <strain evidence="3 4">cv. Gransden 2004</strain>
    </source>
</reference>